<protein>
    <submittedName>
        <fullName evidence="2">Alpha/beta hydrolase</fullName>
    </submittedName>
</protein>
<feature type="domain" description="AB hydrolase-1" evidence="1">
    <location>
        <begin position="63"/>
        <end position="165"/>
    </location>
</feature>
<dbReference type="Pfam" id="PF00561">
    <property type="entry name" value="Abhydrolase_1"/>
    <property type="match status" value="1"/>
</dbReference>
<dbReference type="InterPro" id="IPR000073">
    <property type="entry name" value="AB_hydrolase_1"/>
</dbReference>
<dbReference type="InterPro" id="IPR029058">
    <property type="entry name" value="AB_hydrolase_fold"/>
</dbReference>
<evidence type="ECO:0000313" key="3">
    <source>
        <dbReference type="Proteomes" id="UP000746471"/>
    </source>
</evidence>
<dbReference type="Gene3D" id="3.40.50.1820">
    <property type="entry name" value="alpha/beta hydrolase"/>
    <property type="match status" value="1"/>
</dbReference>
<dbReference type="SUPFAM" id="SSF53474">
    <property type="entry name" value="alpha/beta-Hydrolases"/>
    <property type="match status" value="1"/>
</dbReference>
<gene>
    <name evidence="2" type="ORF">KHM83_13395</name>
</gene>
<evidence type="ECO:0000259" key="1">
    <source>
        <dbReference type="Pfam" id="PF00561"/>
    </source>
</evidence>
<dbReference type="EMBL" id="JAHBCL010000023">
    <property type="protein sequence ID" value="MBS7527675.1"/>
    <property type="molecule type" value="Genomic_DNA"/>
</dbReference>
<name>A0ABS5PR93_9FIRM</name>
<reference evidence="2 3" key="1">
    <citation type="submission" date="2021-05" db="EMBL/GenBank/DDBJ databases">
        <title>Fusibacter ferrireducens sp. nov., an anaerobic, sulfur- and Fe-reducing bacterium isolated from the mangrove sediment.</title>
        <authorList>
            <person name="Qiu D."/>
        </authorList>
    </citation>
    <scope>NUCLEOTIDE SEQUENCE [LARGE SCALE GENOMIC DNA]</scope>
    <source>
        <strain evidence="2 3">DSM 12116</strain>
    </source>
</reference>
<accession>A0ABS5PR93</accession>
<sequence length="346" mass="39766">MLFIILGLLTATLFIIGIYIYKCTHYWQPSYRATMNAGFEEKQVVLPDGSMINYSEGPDHGEPLLLIHGQTGSWKSYTSVLPELSKHWHVFAVDCYGHGNSAHDAAKYYLDKNSNDLIWFIEHIIEEKTVVSGHSSGGLIAAYVAAYGGDYIAGAVLEDPPVFSTEPDYFKKSFAYVDTYEVMHAFNQLDQPECWEAYYLRNCYWGQLYMANAMPGLANYAEQYSIRHPDKPVQFFFMPQSINLTFQYVDQYDFAFGEHFYDYTWHADIRHETLMSAIHVPTFFIHAKEQYSPDNILMAASSDAQARKAVALIDDCQLIELESNHLIHWYHPEVFIDAVNRFLVSE</sequence>
<proteinExistence type="predicted"/>
<keyword evidence="2" id="KW-0378">Hydrolase</keyword>
<dbReference type="PANTHER" id="PTHR43798:SF33">
    <property type="entry name" value="HYDROLASE, PUTATIVE (AFU_ORTHOLOGUE AFUA_2G14860)-RELATED"/>
    <property type="match status" value="1"/>
</dbReference>
<dbReference type="InterPro" id="IPR050266">
    <property type="entry name" value="AB_hydrolase_sf"/>
</dbReference>
<comment type="caution">
    <text evidence="2">The sequence shown here is derived from an EMBL/GenBank/DDBJ whole genome shotgun (WGS) entry which is preliminary data.</text>
</comment>
<evidence type="ECO:0000313" key="2">
    <source>
        <dbReference type="EMBL" id="MBS7527675.1"/>
    </source>
</evidence>
<organism evidence="2 3">
    <name type="scientific">Fusibacter paucivorans</name>
    <dbReference type="NCBI Taxonomy" id="76009"/>
    <lineage>
        <taxon>Bacteria</taxon>
        <taxon>Bacillati</taxon>
        <taxon>Bacillota</taxon>
        <taxon>Clostridia</taxon>
        <taxon>Eubacteriales</taxon>
        <taxon>Eubacteriales Family XII. Incertae Sedis</taxon>
        <taxon>Fusibacter</taxon>
    </lineage>
</organism>
<dbReference type="PANTHER" id="PTHR43798">
    <property type="entry name" value="MONOACYLGLYCEROL LIPASE"/>
    <property type="match status" value="1"/>
</dbReference>
<dbReference type="GO" id="GO:0016787">
    <property type="term" value="F:hydrolase activity"/>
    <property type="evidence" value="ECO:0007669"/>
    <property type="project" value="UniProtKB-KW"/>
</dbReference>
<dbReference type="Proteomes" id="UP000746471">
    <property type="component" value="Unassembled WGS sequence"/>
</dbReference>
<keyword evidence="3" id="KW-1185">Reference proteome</keyword>